<dbReference type="Proteomes" id="UP001595797">
    <property type="component" value="Unassembled WGS sequence"/>
</dbReference>
<dbReference type="RefSeq" id="WP_277551072.1">
    <property type="nucleotide sequence ID" value="NZ_JARAMH010000006.1"/>
</dbReference>
<reference evidence="3" key="1">
    <citation type="journal article" date="2019" name="Int. J. Syst. Evol. Microbiol.">
        <title>The Global Catalogue of Microorganisms (GCM) 10K type strain sequencing project: providing services to taxonomists for standard genome sequencing and annotation.</title>
        <authorList>
            <consortium name="The Broad Institute Genomics Platform"/>
            <consortium name="The Broad Institute Genome Sequencing Center for Infectious Disease"/>
            <person name="Wu L."/>
            <person name="Ma J."/>
        </authorList>
    </citation>
    <scope>NUCLEOTIDE SEQUENCE [LARGE SCALE GENOMIC DNA]</scope>
    <source>
        <strain evidence="3">CGMCC 4.6946</strain>
    </source>
</reference>
<keyword evidence="2" id="KW-0808">Transferase</keyword>
<proteinExistence type="predicted"/>
<evidence type="ECO:0000313" key="2">
    <source>
        <dbReference type="EMBL" id="MFC4902300.1"/>
    </source>
</evidence>
<dbReference type="Pfam" id="PF13692">
    <property type="entry name" value="Glyco_trans_1_4"/>
    <property type="match status" value="1"/>
</dbReference>
<accession>A0ABV9TEB0</accession>
<name>A0ABV9TEB0_9MICC</name>
<protein>
    <submittedName>
        <fullName evidence="2">Glycosyltransferase</fullName>
        <ecNumber evidence="2">2.4.-.-</ecNumber>
    </submittedName>
</protein>
<dbReference type="SUPFAM" id="SSF53756">
    <property type="entry name" value="UDP-Glycosyltransferase/glycogen phosphorylase"/>
    <property type="match status" value="1"/>
</dbReference>
<evidence type="ECO:0000313" key="3">
    <source>
        <dbReference type="Proteomes" id="UP001595797"/>
    </source>
</evidence>
<dbReference type="Gene3D" id="3.40.50.2000">
    <property type="entry name" value="Glycogen Phosphorylase B"/>
    <property type="match status" value="1"/>
</dbReference>
<comment type="caution">
    <text evidence="2">The sequence shown here is derived from an EMBL/GenBank/DDBJ whole genome shotgun (WGS) entry which is preliminary data.</text>
</comment>
<keyword evidence="3" id="KW-1185">Reference proteome</keyword>
<evidence type="ECO:0000256" key="1">
    <source>
        <dbReference type="SAM" id="MobiDB-lite"/>
    </source>
</evidence>
<feature type="compositionally biased region" description="Basic and acidic residues" evidence="1">
    <location>
        <begin position="342"/>
        <end position="351"/>
    </location>
</feature>
<dbReference type="GO" id="GO:0016757">
    <property type="term" value="F:glycosyltransferase activity"/>
    <property type="evidence" value="ECO:0007669"/>
    <property type="project" value="UniProtKB-KW"/>
</dbReference>
<dbReference type="EC" id="2.4.-.-" evidence="2"/>
<gene>
    <name evidence="2" type="ORF">ACFPCS_01815</name>
</gene>
<organism evidence="2 3">
    <name type="scientific">Kocuria oceani</name>
    <dbReference type="NCBI Taxonomy" id="988827"/>
    <lineage>
        <taxon>Bacteria</taxon>
        <taxon>Bacillati</taxon>
        <taxon>Actinomycetota</taxon>
        <taxon>Actinomycetes</taxon>
        <taxon>Micrococcales</taxon>
        <taxon>Micrococcaceae</taxon>
        <taxon>Kocuria</taxon>
    </lineage>
</organism>
<feature type="region of interest" description="Disordered" evidence="1">
    <location>
        <begin position="326"/>
        <end position="351"/>
    </location>
</feature>
<keyword evidence="2" id="KW-0328">Glycosyltransferase</keyword>
<sequence length="351" mass="39514">MIAVLSSFPEPRPTTNPYIVQLARALRDADGLDFATFSWRTALLGRVDVFHAHWPEILVGGRPGPKKAVRQVLFGLMVLRFRLQGTVIVRTVHNLHLPQGISPVERFLLTWFDRWTAHRVVLNESTRLPADQPCSTVLHGHYRDWFAGLPRREAVAGRLAFVGMVRRYKGTETLVEAFRALADPELSLRISGSPSTDELAAELRALAGDDPRIGFRFAYVDDAELVAAVTEAELVVLPYRHMHNSGGVLTALSLDRPVLVPDNEVNRRLSEEVGPGWVHLFQDELEAEDLLRALDAVRSARSARPRPRLDRREWWAAGPEHAAAYRRALDTGRRRPPQPAVRPRDSARSLR</sequence>
<dbReference type="EMBL" id="JBHSIW010000003">
    <property type="protein sequence ID" value="MFC4902300.1"/>
    <property type="molecule type" value="Genomic_DNA"/>
</dbReference>